<accession>A0ABN1LAL5</accession>
<dbReference type="InterPro" id="IPR010167">
    <property type="entry name" value="NH2A_AcTrfase"/>
</dbReference>
<dbReference type="EMBL" id="BAAAFA010000012">
    <property type="protein sequence ID" value="GAA0822879.1"/>
    <property type="molecule type" value="Genomic_DNA"/>
</dbReference>
<dbReference type="PANTHER" id="PTHR30602">
    <property type="entry name" value="AMINO-ACID ACETYLTRANSFERASE"/>
    <property type="match status" value="1"/>
</dbReference>
<evidence type="ECO:0000256" key="1">
    <source>
        <dbReference type="ARBA" id="ARBA00004925"/>
    </source>
</evidence>
<evidence type="ECO:0000256" key="6">
    <source>
        <dbReference type="ARBA" id="ARBA00023315"/>
    </source>
</evidence>
<dbReference type="HAMAP" id="MF_01105">
    <property type="entry name" value="N_acetyl_glu_synth"/>
    <property type="match status" value="1"/>
</dbReference>
<dbReference type="Pfam" id="PF00696">
    <property type="entry name" value="AA_kinase"/>
    <property type="match status" value="1"/>
</dbReference>
<evidence type="ECO:0000256" key="2">
    <source>
        <dbReference type="ARBA" id="ARBA00009145"/>
    </source>
</evidence>
<dbReference type="Pfam" id="PF00583">
    <property type="entry name" value="Acetyltransf_1"/>
    <property type="match status" value="1"/>
</dbReference>
<dbReference type="Proteomes" id="UP001500021">
    <property type="component" value="Unassembled WGS sequence"/>
</dbReference>
<dbReference type="Gene3D" id="3.40.1160.10">
    <property type="entry name" value="Acetylglutamate kinase-like"/>
    <property type="match status" value="1"/>
</dbReference>
<dbReference type="InterPro" id="IPR001048">
    <property type="entry name" value="Asp/Glu/Uridylate_kinase"/>
</dbReference>
<comment type="pathway">
    <text evidence="1 8">Amino-acid biosynthesis; L-arginine biosynthesis; N(2)-acetyl-L-ornithine from L-glutamate: step 1/4.</text>
</comment>
<proteinExistence type="inferred from homology"/>
<name>A0ABN1LAL5_9GAMM</name>
<dbReference type="InterPro" id="IPR016181">
    <property type="entry name" value="Acyl_CoA_acyltransferase"/>
</dbReference>
<comment type="subcellular location">
    <subcellularLocation>
        <location evidence="8">Cytoplasm</location>
    </subcellularLocation>
</comment>
<dbReference type="CDD" id="cd04301">
    <property type="entry name" value="NAT_SF"/>
    <property type="match status" value="1"/>
</dbReference>
<dbReference type="PIRSF" id="PIRSF000423">
    <property type="entry name" value="ArgA"/>
    <property type="match status" value="1"/>
</dbReference>
<keyword evidence="5 8" id="KW-0808">Transferase</keyword>
<feature type="domain" description="N-acetyltransferase" evidence="9">
    <location>
        <begin position="292"/>
        <end position="432"/>
    </location>
</feature>
<comment type="similarity">
    <text evidence="2 8">Belongs to the acetyltransferase family. ArgA subfamily.</text>
</comment>
<dbReference type="InterPro" id="IPR000182">
    <property type="entry name" value="GNAT_dom"/>
</dbReference>
<comment type="catalytic activity">
    <reaction evidence="7 8">
        <text>L-glutamate + acetyl-CoA = N-acetyl-L-glutamate + CoA + H(+)</text>
        <dbReference type="Rhea" id="RHEA:24292"/>
        <dbReference type="ChEBI" id="CHEBI:15378"/>
        <dbReference type="ChEBI" id="CHEBI:29985"/>
        <dbReference type="ChEBI" id="CHEBI:44337"/>
        <dbReference type="ChEBI" id="CHEBI:57287"/>
        <dbReference type="ChEBI" id="CHEBI:57288"/>
        <dbReference type="EC" id="2.3.1.1"/>
    </reaction>
</comment>
<keyword evidence="8" id="KW-0963">Cytoplasm</keyword>
<dbReference type="NCBIfam" id="NF003641">
    <property type="entry name" value="PRK05279.1"/>
    <property type="match status" value="1"/>
</dbReference>
<comment type="caution">
    <text evidence="10">The sequence shown here is derived from an EMBL/GenBank/DDBJ whole genome shotgun (WGS) entry which is preliminary data.</text>
</comment>
<dbReference type="SUPFAM" id="SSF53633">
    <property type="entry name" value="Carbamate kinase-like"/>
    <property type="match status" value="1"/>
</dbReference>
<dbReference type="NCBIfam" id="TIGR01890">
    <property type="entry name" value="N-Ac-Glu-synth"/>
    <property type="match status" value="1"/>
</dbReference>
<evidence type="ECO:0000256" key="4">
    <source>
        <dbReference type="ARBA" id="ARBA00022605"/>
    </source>
</evidence>
<dbReference type="InterPro" id="IPR033719">
    <property type="entry name" value="NAGS_kin"/>
</dbReference>
<dbReference type="SUPFAM" id="SSF55729">
    <property type="entry name" value="Acyl-CoA N-acyltransferases (Nat)"/>
    <property type="match status" value="1"/>
</dbReference>
<organism evidence="10 11">
    <name type="scientific">Colwellia asteriadis</name>
    <dbReference type="NCBI Taxonomy" id="517723"/>
    <lineage>
        <taxon>Bacteria</taxon>
        <taxon>Pseudomonadati</taxon>
        <taxon>Pseudomonadota</taxon>
        <taxon>Gammaproteobacteria</taxon>
        <taxon>Alteromonadales</taxon>
        <taxon>Colwelliaceae</taxon>
        <taxon>Colwellia</taxon>
    </lineage>
</organism>
<evidence type="ECO:0000256" key="3">
    <source>
        <dbReference type="ARBA" id="ARBA00022571"/>
    </source>
</evidence>
<keyword evidence="11" id="KW-1185">Reference proteome</keyword>
<keyword evidence="4 8" id="KW-0028">Amino-acid biosynthesis</keyword>
<dbReference type="EC" id="2.3.1.1" evidence="8"/>
<dbReference type="InterPro" id="IPR036393">
    <property type="entry name" value="AceGlu_kinase-like_sf"/>
</dbReference>
<dbReference type="PROSITE" id="PS51186">
    <property type="entry name" value="GNAT"/>
    <property type="match status" value="1"/>
</dbReference>
<keyword evidence="3 8" id="KW-0055">Arginine biosynthesis</keyword>
<dbReference type="CDD" id="cd04237">
    <property type="entry name" value="AAK_NAGS-ABP"/>
    <property type="match status" value="1"/>
</dbReference>
<evidence type="ECO:0000256" key="5">
    <source>
        <dbReference type="ARBA" id="ARBA00022679"/>
    </source>
</evidence>
<dbReference type="Gene3D" id="3.40.630.30">
    <property type="match status" value="1"/>
</dbReference>
<evidence type="ECO:0000313" key="10">
    <source>
        <dbReference type="EMBL" id="GAA0822879.1"/>
    </source>
</evidence>
<evidence type="ECO:0000256" key="8">
    <source>
        <dbReference type="HAMAP-Rule" id="MF_01105"/>
    </source>
</evidence>
<gene>
    <name evidence="8 10" type="primary">argA</name>
    <name evidence="10" type="ORF">GCM10009111_31790</name>
</gene>
<protein>
    <recommendedName>
        <fullName evidence="8">Amino-acid acetyltransferase</fullName>
        <ecNumber evidence="8">2.3.1.1</ecNumber>
    </recommendedName>
    <alternativeName>
        <fullName evidence="8">N-acetylglutamate synthase</fullName>
        <shortName evidence="8">AGS</shortName>
        <shortName evidence="8">NAGS</shortName>
    </alternativeName>
</protein>
<evidence type="ECO:0000256" key="7">
    <source>
        <dbReference type="ARBA" id="ARBA00048372"/>
    </source>
</evidence>
<evidence type="ECO:0000259" key="9">
    <source>
        <dbReference type="PROSITE" id="PS51186"/>
    </source>
</evidence>
<reference evidence="10 11" key="1">
    <citation type="journal article" date="2019" name="Int. J. Syst. Evol. Microbiol.">
        <title>The Global Catalogue of Microorganisms (GCM) 10K type strain sequencing project: providing services to taxonomists for standard genome sequencing and annotation.</title>
        <authorList>
            <consortium name="The Broad Institute Genomics Platform"/>
            <consortium name="The Broad Institute Genome Sequencing Center for Infectious Disease"/>
            <person name="Wu L."/>
            <person name="Ma J."/>
        </authorList>
    </citation>
    <scope>NUCLEOTIDE SEQUENCE [LARGE SCALE GENOMIC DNA]</scope>
    <source>
        <strain evidence="10 11">JCM 15608</strain>
    </source>
</reference>
<evidence type="ECO:0000313" key="11">
    <source>
        <dbReference type="Proteomes" id="UP001500021"/>
    </source>
</evidence>
<comment type="miscellaneous">
    <text evidence="8">In bacteria which possess the bifunctional enzyme ornithine acetyltransferase/N-acetylglutamate synthase (ArgJ), ArgA fulfills an anaplerotic role.</text>
</comment>
<keyword evidence="6 8" id="KW-0012">Acyltransferase</keyword>
<sequence length="438" mass="48609">MKSMDNNINNVKWFRNAAPYINAHRGKTVVLMFGGEAVLHPNFANIIHDISLLRSLGVKLVVVHGARPQIEERMAQRDIERKIEKNVRITDAETLVAVKDATGSLRLHIEALLSTGLVNSPMHGSQIRVSTGNFVIAKPMGVRDGVDYKYTGVVRRIDSDGINMQLNYGSIVLLSPIGYSPTGEVFNLALEDVAAQTAIALKADKLITFTEDEGLIDNTGELIKSCSVRTVKTLLDEKDCHVRQLLLRAIIQSGENGVERCHCISYQSDTALLQELFTRDGAGTLIAKDHKELIAVASIDDVAGILELIQPLEEEGVLVKRSRELLEVEIGRFIVLKKEDVIIACAALYPYPEVATGEVACVVIHPDYRNGNRGERVMQAVELEAKMQGLSSLFLLTTVSGHWFREQGFIEKNLDALPEGKKQMYNFQRNSQVFIKHI</sequence>
<dbReference type="PANTHER" id="PTHR30602:SF12">
    <property type="entry name" value="AMINO-ACID ACETYLTRANSFERASE NAGS1, CHLOROPLASTIC-RELATED"/>
    <property type="match status" value="1"/>
</dbReference>